<comment type="similarity">
    <text evidence="2">Belongs to the thiolase-like superfamily. FabH family.</text>
</comment>
<evidence type="ECO:0000256" key="3">
    <source>
        <dbReference type="ARBA" id="ARBA00022490"/>
    </source>
</evidence>
<evidence type="ECO:0000256" key="1">
    <source>
        <dbReference type="ARBA" id="ARBA00005189"/>
    </source>
</evidence>
<gene>
    <name evidence="13" type="ORF">DNFV4_01133</name>
</gene>
<reference evidence="13" key="1">
    <citation type="submission" date="2022-10" db="EMBL/GenBank/DDBJ databases">
        <authorList>
            <person name="Koch H."/>
        </authorList>
    </citation>
    <scope>NUCLEOTIDE SEQUENCE</scope>
    <source>
        <strain evidence="13">DNF</strain>
    </source>
</reference>
<evidence type="ECO:0000256" key="10">
    <source>
        <dbReference type="ARBA" id="ARBA00023315"/>
    </source>
</evidence>
<evidence type="ECO:0000259" key="12">
    <source>
        <dbReference type="Pfam" id="PF08545"/>
    </source>
</evidence>
<sequence length="330" mass="34533">MLTSRIVGTGMAAPERTVDNREIGSALGAPPEQIHRLTGIRSRRWVSGHESASDLAVEASRRALEAAGCGPSSPDAIIVSTTSPDTVFPSTACYVQRALGGRPVAAFDVAASCSGFLYGLSVGDALIRSGQAKTCLIVAAEVKSAFLDKQDPVTAVLFADGAGAAVLVAEETMYPQRRGILGVRLYTDGAYHGLIRLPAGGSRLPSSADTVREGRHAIHLDGTPVFRLAVRRLAAAVQDLLKEFGLTISDLRQAVFHQANGRILEALGRRLGLSPDQTTSIIEQYGNTSSASLPMALDCAVRGGSLTAGDLLLLGAFGGGLTWATALIRW</sequence>
<dbReference type="GO" id="GO:0004315">
    <property type="term" value="F:3-oxoacyl-[acyl-carrier-protein] synthase activity"/>
    <property type="evidence" value="ECO:0007669"/>
    <property type="project" value="InterPro"/>
</dbReference>
<keyword evidence="8" id="KW-0275">Fatty acid biosynthesis</keyword>
<dbReference type="GO" id="GO:0044550">
    <property type="term" value="P:secondary metabolite biosynthetic process"/>
    <property type="evidence" value="ECO:0007669"/>
    <property type="project" value="TreeGrafter"/>
</dbReference>
<proteinExistence type="inferred from homology"/>
<protein>
    <submittedName>
        <fullName evidence="13">3-oxoacyl-[acyl-carrier-protein] synthase 3</fullName>
    </submittedName>
</protein>
<dbReference type="InterPro" id="IPR013747">
    <property type="entry name" value="ACP_syn_III_C"/>
</dbReference>
<organism evidence="13 14">
    <name type="scientific">Nitrospira tepida</name>
    <dbReference type="NCBI Taxonomy" id="2973512"/>
    <lineage>
        <taxon>Bacteria</taxon>
        <taxon>Pseudomonadati</taxon>
        <taxon>Nitrospirota</taxon>
        <taxon>Nitrospiria</taxon>
        <taxon>Nitrospirales</taxon>
        <taxon>Nitrospiraceae</taxon>
        <taxon>Nitrospira</taxon>
    </lineage>
</organism>
<keyword evidence="6" id="KW-0276">Fatty acid metabolism</keyword>
<keyword evidence="5" id="KW-0808">Transferase</keyword>
<dbReference type="RefSeq" id="WP_289267680.1">
    <property type="nucleotide sequence ID" value="NZ_OX365700.1"/>
</dbReference>
<evidence type="ECO:0000256" key="9">
    <source>
        <dbReference type="ARBA" id="ARBA00023268"/>
    </source>
</evidence>
<dbReference type="GO" id="GO:0006633">
    <property type="term" value="P:fatty acid biosynthetic process"/>
    <property type="evidence" value="ECO:0007669"/>
    <property type="project" value="UniProtKB-KW"/>
</dbReference>
<dbReference type="KEGG" id="nti:DNFV4_01133"/>
<keyword evidence="4" id="KW-0444">Lipid biosynthesis</keyword>
<evidence type="ECO:0000259" key="11">
    <source>
        <dbReference type="Pfam" id="PF08541"/>
    </source>
</evidence>
<keyword evidence="10" id="KW-0012">Acyltransferase</keyword>
<dbReference type="Gene3D" id="3.40.47.10">
    <property type="match status" value="1"/>
</dbReference>
<dbReference type="EMBL" id="OX365700">
    <property type="protein sequence ID" value="CAI4030705.1"/>
    <property type="molecule type" value="Genomic_DNA"/>
</dbReference>
<evidence type="ECO:0000256" key="4">
    <source>
        <dbReference type="ARBA" id="ARBA00022516"/>
    </source>
</evidence>
<dbReference type="SUPFAM" id="SSF53901">
    <property type="entry name" value="Thiolase-like"/>
    <property type="match status" value="1"/>
</dbReference>
<evidence type="ECO:0000256" key="7">
    <source>
        <dbReference type="ARBA" id="ARBA00023098"/>
    </source>
</evidence>
<dbReference type="AlphaFoldDB" id="A0AA86MX53"/>
<dbReference type="Proteomes" id="UP001179121">
    <property type="component" value="Chromosome"/>
</dbReference>
<keyword evidence="7" id="KW-0443">Lipid metabolism</keyword>
<dbReference type="InterPro" id="IPR004655">
    <property type="entry name" value="FabH"/>
</dbReference>
<evidence type="ECO:0000313" key="13">
    <source>
        <dbReference type="EMBL" id="CAI4030705.1"/>
    </source>
</evidence>
<dbReference type="Pfam" id="PF08545">
    <property type="entry name" value="ACP_syn_III"/>
    <property type="match status" value="1"/>
</dbReference>
<feature type="domain" description="Beta-ketoacyl-[acyl-carrier-protein] synthase III C-terminal" evidence="11">
    <location>
        <begin position="241"/>
        <end position="330"/>
    </location>
</feature>
<dbReference type="InterPro" id="IPR016039">
    <property type="entry name" value="Thiolase-like"/>
</dbReference>
<comment type="pathway">
    <text evidence="1">Lipid metabolism.</text>
</comment>
<keyword evidence="3" id="KW-0963">Cytoplasm</keyword>
<dbReference type="NCBIfam" id="TIGR00747">
    <property type="entry name" value="fabH"/>
    <property type="match status" value="1"/>
</dbReference>
<dbReference type="PANTHER" id="PTHR34069:SF2">
    <property type="entry name" value="BETA-KETOACYL-[ACYL-CARRIER-PROTEIN] SYNTHASE III"/>
    <property type="match status" value="1"/>
</dbReference>
<evidence type="ECO:0000256" key="6">
    <source>
        <dbReference type="ARBA" id="ARBA00022832"/>
    </source>
</evidence>
<evidence type="ECO:0000256" key="8">
    <source>
        <dbReference type="ARBA" id="ARBA00023160"/>
    </source>
</evidence>
<feature type="domain" description="Beta-ketoacyl-[acyl-carrier-protein] synthase III N-terminal" evidence="12">
    <location>
        <begin position="107"/>
        <end position="189"/>
    </location>
</feature>
<keyword evidence="14" id="KW-1185">Reference proteome</keyword>
<dbReference type="InterPro" id="IPR013751">
    <property type="entry name" value="ACP_syn_III_N"/>
</dbReference>
<evidence type="ECO:0000313" key="14">
    <source>
        <dbReference type="Proteomes" id="UP001179121"/>
    </source>
</evidence>
<name>A0AA86MX53_9BACT</name>
<evidence type="ECO:0000256" key="5">
    <source>
        <dbReference type="ARBA" id="ARBA00022679"/>
    </source>
</evidence>
<keyword evidence="9" id="KW-0511">Multifunctional enzyme</keyword>
<dbReference type="Pfam" id="PF08541">
    <property type="entry name" value="ACP_syn_III_C"/>
    <property type="match status" value="1"/>
</dbReference>
<dbReference type="NCBIfam" id="NF006829">
    <property type="entry name" value="PRK09352.1"/>
    <property type="match status" value="1"/>
</dbReference>
<dbReference type="CDD" id="cd00830">
    <property type="entry name" value="KAS_III"/>
    <property type="match status" value="1"/>
</dbReference>
<dbReference type="PANTHER" id="PTHR34069">
    <property type="entry name" value="3-OXOACYL-[ACYL-CARRIER-PROTEIN] SYNTHASE 3"/>
    <property type="match status" value="1"/>
</dbReference>
<evidence type="ECO:0000256" key="2">
    <source>
        <dbReference type="ARBA" id="ARBA00008642"/>
    </source>
</evidence>
<accession>A0AA86MX53</accession>